<dbReference type="SUPFAM" id="SSF101898">
    <property type="entry name" value="NHL repeat"/>
    <property type="match status" value="1"/>
</dbReference>
<protein>
    <recommendedName>
        <fullName evidence="3">Two component regulator three Y domain-containing protein</fullName>
    </recommendedName>
</protein>
<dbReference type="Gene3D" id="2.130.10.10">
    <property type="entry name" value="YVTN repeat-like/Quinoprotein amine dehydrogenase"/>
    <property type="match status" value="3"/>
</dbReference>
<dbReference type="EMBL" id="NOZQ01000070">
    <property type="protein sequence ID" value="OYD16365.1"/>
    <property type="molecule type" value="Genomic_DNA"/>
</dbReference>
<gene>
    <name evidence="1" type="ORF">CH333_03640</name>
</gene>
<organism evidence="1 2">
    <name type="scientific">candidate division WOR-3 bacterium JGI_Cruoil_03_44_89</name>
    <dbReference type="NCBI Taxonomy" id="1973748"/>
    <lineage>
        <taxon>Bacteria</taxon>
        <taxon>Bacteria division WOR-3</taxon>
    </lineage>
</organism>
<reference evidence="1 2" key="1">
    <citation type="submission" date="2017-07" db="EMBL/GenBank/DDBJ databases">
        <title>Recovery of genomes from metagenomes via a dereplication, aggregation, and scoring strategy.</title>
        <authorList>
            <person name="Sieber C.M."/>
            <person name="Probst A.J."/>
            <person name="Sharrar A."/>
            <person name="Thomas B.C."/>
            <person name="Hess M."/>
            <person name="Tringe S.G."/>
            <person name="Banfield J.F."/>
        </authorList>
    </citation>
    <scope>NUCLEOTIDE SEQUENCE [LARGE SCALE GENOMIC DNA]</scope>
    <source>
        <strain evidence="1">JGI_Cruoil_03_44_89</strain>
    </source>
</reference>
<dbReference type="Proteomes" id="UP000215215">
    <property type="component" value="Unassembled WGS sequence"/>
</dbReference>
<comment type="caution">
    <text evidence="1">The sequence shown here is derived from an EMBL/GenBank/DDBJ whole genome shotgun (WGS) entry which is preliminary data.</text>
</comment>
<accession>A0A235BXT4</accession>
<sequence>MLLLFCAISLFDPLEWIDYRDYRYIQSIDADTRWIWVASTDGIIRYDKLRENWEIPRSRTTFPDDIRVIGVDGFSDYIWFVTTSRLARYNAIIRDIDEYTLPIQGIPSHIAFTKDAVLIDMKNRYFKFDRETQEIREIPSDIDVDWKPKNQPQDFTQLSPYFVQDKHLRVYYMTCVVPDERFLWVGTGGMGLYRFDIYTYNGENLCFGVPDGRIRAIRRDGGKIWIGGDNDAITLWEREKNRWNYFDASEHGLYSTRVRAIATDSSSVWFATPEGLVGLHHGEFRTLTVSDGLPSDNVTDVEANNNEVWVGTDWGLARVINGVVIDEKEISEVKINDIEIVGDSVLIATPYGVYVRYKGKYTPFSDSSGILASGVSVLCGDEFFATKMGVVMSDGHRLTYPADLPDPNVYAIEVSQHKVWFGTARGAVRFDRTFSMRDVFDGENSPIKGTVYTISICGDSVLFGTDSGLIEYVGP</sequence>
<dbReference type="InterPro" id="IPR015943">
    <property type="entry name" value="WD40/YVTN_repeat-like_dom_sf"/>
</dbReference>
<name>A0A235BXT4_UNCW3</name>
<evidence type="ECO:0000313" key="2">
    <source>
        <dbReference type="Proteomes" id="UP000215215"/>
    </source>
</evidence>
<dbReference type="AlphaFoldDB" id="A0A235BXT4"/>
<proteinExistence type="predicted"/>
<evidence type="ECO:0008006" key="3">
    <source>
        <dbReference type="Google" id="ProtNLM"/>
    </source>
</evidence>
<evidence type="ECO:0000313" key="1">
    <source>
        <dbReference type="EMBL" id="OYD16365.1"/>
    </source>
</evidence>